<organism evidence="2 3">
    <name type="scientific">Tenggerimyces flavus</name>
    <dbReference type="NCBI Taxonomy" id="1708749"/>
    <lineage>
        <taxon>Bacteria</taxon>
        <taxon>Bacillati</taxon>
        <taxon>Actinomycetota</taxon>
        <taxon>Actinomycetes</taxon>
        <taxon>Propionibacteriales</taxon>
        <taxon>Nocardioidaceae</taxon>
        <taxon>Tenggerimyces</taxon>
    </lineage>
</organism>
<name>A0ABV7YF39_9ACTN</name>
<proteinExistence type="predicted"/>
<dbReference type="InterPro" id="IPR053737">
    <property type="entry name" value="Type_II_TA_Toxin"/>
</dbReference>
<comment type="caution">
    <text evidence="2">The sequence shown here is derived from an EMBL/GenBank/DDBJ whole genome shotgun (WGS) entry which is preliminary data.</text>
</comment>
<reference evidence="3" key="1">
    <citation type="journal article" date="2019" name="Int. J. Syst. Evol. Microbiol.">
        <title>The Global Catalogue of Microorganisms (GCM) 10K type strain sequencing project: providing services to taxonomists for standard genome sequencing and annotation.</title>
        <authorList>
            <consortium name="The Broad Institute Genomics Platform"/>
            <consortium name="The Broad Institute Genome Sequencing Center for Infectious Disease"/>
            <person name="Wu L."/>
            <person name="Ma J."/>
        </authorList>
    </citation>
    <scope>NUCLEOTIDE SEQUENCE [LARGE SCALE GENOMIC DNA]</scope>
    <source>
        <strain evidence="3">CGMCC 4.7241</strain>
    </source>
</reference>
<keyword evidence="1" id="KW-0175">Coiled coil</keyword>
<dbReference type="RefSeq" id="WP_205120798.1">
    <property type="nucleotide sequence ID" value="NZ_JAFBCM010000001.1"/>
</dbReference>
<protein>
    <recommendedName>
        <fullName evidence="4">Fido domain-containing protein</fullName>
    </recommendedName>
</protein>
<evidence type="ECO:0000313" key="3">
    <source>
        <dbReference type="Proteomes" id="UP001595699"/>
    </source>
</evidence>
<dbReference type="EMBL" id="JBHRZH010000012">
    <property type="protein sequence ID" value="MFC3762270.1"/>
    <property type="molecule type" value="Genomic_DNA"/>
</dbReference>
<accession>A0ABV7YF39</accession>
<sequence>MLLPNRSEVLAIVGAWGDGEDPVPERRRSYNEQLDELSAMRRRVVALPDGSEKERLLVELTRRQARVEAFRTETTLVEARHILAEAKAAANVAQADLEAIEAALGEARAEAERSDDLAEVAATLLRGLLRHRPFPSDNREIAVVVMLHLLAWNGRDLDPGLEERLESIDEHAPRDLAELRRVGLRERPDPST</sequence>
<gene>
    <name evidence="2" type="ORF">ACFOUW_15620</name>
</gene>
<dbReference type="Gene3D" id="1.20.120.1870">
    <property type="entry name" value="Fic/DOC protein, Fido domain"/>
    <property type="match status" value="1"/>
</dbReference>
<keyword evidence="3" id="KW-1185">Reference proteome</keyword>
<evidence type="ECO:0000256" key="1">
    <source>
        <dbReference type="SAM" id="Coils"/>
    </source>
</evidence>
<feature type="coiled-coil region" evidence="1">
    <location>
        <begin position="83"/>
        <end position="117"/>
    </location>
</feature>
<evidence type="ECO:0008006" key="4">
    <source>
        <dbReference type="Google" id="ProtNLM"/>
    </source>
</evidence>
<dbReference type="Proteomes" id="UP001595699">
    <property type="component" value="Unassembled WGS sequence"/>
</dbReference>
<evidence type="ECO:0000313" key="2">
    <source>
        <dbReference type="EMBL" id="MFC3762270.1"/>
    </source>
</evidence>